<dbReference type="CDD" id="cd12797">
    <property type="entry name" value="M23_peptidase"/>
    <property type="match status" value="1"/>
</dbReference>
<name>A0A921I1X2_9FIRM</name>
<dbReference type="Gene3D" id="2.70.70.10">
    <property type="entry name" value="Glucose Permease (Domain IIA)"/>
    <property type="match status" value="1"/>
</dbReference>
<dbReference type="AlphaFoldDB" id="A0A921I1X2"/>
<dbReference type="PANTHER" id="PTHR21666">
    <property type="entry name" value="PEPTIDASE-RELATED"/>
    <property type="match status" value="1"/>
</dbReference>
<gene>
    <name evidence="2" type="ORF">K8V82_07595</name>
</gene>
<evidence type="ECO:0000259" key="1">
    <source>
        <dbReference type="Pfam" id="PF01551"/>
    </source>
</evidence>
<dbReference type="Pfam" id="PF01551">
    <property type="entry name" value="Peptidase_M23"/>
    <property type="match status" value="1"/>
</dbReference>
<sequence>MNVSVFFQSLKQMGGIIALEHRYHGNLPDIRNCRLCAEYSLPFKGKWVVVNGGISKRTSHSWDIPTQRYAYDFVILDAEGKSFHGPEADPSSFYCYGKDILAPADGVVAEVSAGQPDSRITARREAVCDARDIRGNYILLFHAENEHSLLAHLKPGSILVSVGQTVKRGQKIAQCGNSGNTSEPHLHFQLQQGRSFYTSPGLPIQFADIYVQDTSKYEVFDDRGLYIPGKSSYPPYIEIGQTVSNKK</sequence>
<evidence type="ECO:0000313" key="2">
    <source>
        <dbReference type="EMBL" id="HJF94640.1"/>
    </source>
</evidence>
<organism evidence="2 3">
    <name type="scientific">Lachnoclostridium phocaeense</name>
    <dbReference type="NCBI Taxonomy" id="1871021"/>
    <lineage>
        <taxon>Bacteria</taxon>
        <taxon>Bacillati</taxon>
        <taxon>Bacillota</taxon>
        <taxon>Clostridia</taxon>
        <taxon>Lachnospirales</taxon>
        <taxon>Lachnospiraceae</taxon>
    </lineage>
</organism>
<dbReference type="InterPro" id="IPR016047">
    <property type="entry name" value="M23ase_b-sheet_dom"/>
</dbReference>
<comment type="caution">
    <text evidence="2">The sequence shown here is derived from an EMBL/GenBank/DDBJ whole genome shotgun (WGS) entry which is preliminary data.</text>
</comment>
<reference evidence="2" key="2">
    <citation type="submission" date="2021-09" db="EMBL/GenBank/DDBJ databases">
        <authorList>
            <person name="Gilroy R."/>
        </authorList>
    </citation>
    <scope>NUCLEOTIDE SEQUENCE</scope>
    <source>
        <strain evidence="2">ChiSjej5B23-16112</strain>
    </source>
</reference>
<dbReference type="SUPFAM" id="SSF51261">
    <property type="entry name" value="Duplicated hybrid motif"/>
    <property type="match status" value="1"/>
</dbReference>
<dbReference type="GO" id="GO:0004222">
    <property type="term" value="F:metalloendopeptidase activity"/>
    <property type="evidence" value="ECO:0007669"/>
    <property type="project" value="TreeGrafter"/>
</dbReference>
<reference evidence="2" key="1">
    <citation type="journal article" date="2021" name="PeerJ">
        <title>Extensive microbial diversity within the chicken gut microbiome revealed by metagenomics and culture.</title>
        <authorList>
            <person name="Gilroy R."/>
            <person name="Ravi A."/>
            <person name="Getino M."/>
            <person name="Pursley I."/>
            <person name="Horton D.L."/>
            <person name="Alikhan N.F."/>
            <person name="Baker D."/>
            <person name="Gharbi K."/>
            <person name="Hall N."/>
            <person name="Watson M."/>
            <person name="Adriaenssens E.M."/>
            <person name="Foster-Nyarko E."/>
            <person name="Jarju S."/>
            <person name="Secka A."/>
            <person name="Antonio M."/>
            <person name="Oren A."/>
            <person name="Chaudhuri R.R."/>
            <person name="La Ragione R."/>
            <person name="Hildebrand F."/>
            <person name="Pallen M.J."/>
        </authorList>
    </citation>
    <scope>NUCLEOTIDE SEQUENCE</scope>
    <source>
        <strain evidence="2">ChiSjej5B23-16112</strain>
    </source>
</reference>
<accession>A0A921I1X2</accession>
<evidence type="ECO:0000313" key="3">
    <source>
        <dbReference type="Proteomes" id="UP000769156"/>
    </source>
</evidence>
<dbReference type="EMBL" id="DYVY01000122">
    <property type="protein sequence ID" value="HJF94640.1"/>
    <property type="molecule type" value="Genomic_DNA"/>
</dbReference>
<dbReference type="InterPro" id="IPR050570">
    <property type="entry name" value="Cell_wall_metabolism_enzyme"/>
</dbReference>
<protein>
    <submittedName>
        <fullName evidence="2">M23 family metallopeptidase</fullName>
    </submittedName>
</protein>
<dbReference type="InterPro" id="IPR011055">
    <property type="entry name" value="Dup_hybrid_motif"/>
</dbReference>
<dbReference type="PANTHER" id="PTHR21666:SF270">
    <property type="entry name" value="MUREIN HYDROLASE ACTIVATOR ENVC"/>
    <property type="match status" value="1"/>
</dbReference>
<dbReference type="Proteomes" id="UP000769156">
    <property type="component" value="Unassembled WGS sequence"/>
</dbReference>
<feature type="domain" description="M23ase beta-sheet core" evidence="1">
    <location>
        <begin position="96"/>
        <end position="193"/>
    </location>
</feature>
<proteinExistence type="predicted"/>